<name>A0ABV7PHP5_9BURK</name>
<organism evidence="1 2">
    <name type="scientific">Massilia haematophila</name>
    <dbReference type="NCBI Taxonomy" id="457923"/>
    <lineage>
        <taxon>Bacteria</taxon>
        <taxon>Pseudomonadati</taxon>
        <taxon>Pseudomonadota</taxon>
        <taxon>Betaproteobacteria</taxon>
        <taxon>Burkholderiales</taxon>
        <taxon>Oxalobacteraceae</taxon>
        <taxon>Telluria group</taxon>
        <taxon>Massilia</taxon>
    </lineage>
</organism>
<gene>
    <name evidence="1" type="ORF">ACFOPH_04185</name>
</gene>
<evidence type="ECO:0000313" key="1">
    <source>
        <dbReference type="EMBL" id="MFC3457442.1"/>
    </source>
</evidence>
<dbReference type="Proteomes" id="UP001595665">
    <property type="component" value="Unassembled WGS sequence"/>
</dbReference>
<reference evidence="2" key="1">
    <citation type="journal article" date="2019" name="Int. J. Syst. Evol. Microbiol.">
        <title>The Global Catalogue of Microorganisms (GCM) 10K type strain sequencing project: providing services to taxonomists for standard genome sequencing and annotation.</title>
        <authorList>
            <consortium name="The Broad Institute Genomics Platform"/>
            <consortium name="The Broad Institute Genome Sequencing Center for Infectious Disease"/>
            <person name="Wu L."/>
            <person name="Ma J."/>
        </authorList>
    </citation>
    <scope>NUCLEOTIDE SEQUENCE [LARGE SCALE GENOMIC DNA]</scope>
    <source>
        <strain evidence="2">CCM 7480</strain>
    </source>
</reference>
<dbReference type="RefSeq" id="WP_312554560.1">
    <property type="nucleotide sequence ID" value="NZ_JBHRVV010000001.1"/>
</dbReference>
<comment type="caution">
    <text evidence="1">The sequence shown here is derived from an EMBL/GenBank/DDBJ whole genome shotgun (WGS) entry which is preliminary data.</text>
</comment>
<sequence>MNIAKHMEAVFVIALAAAGSASYVADAIPEAQARPALIQDSSIATNTKMAVVVVKGKRLSDAEKQQMLLADRRASGSRI</sequence>
<protein>
    <submittedName>
        <fullName evidence="1">Uncharacterized protein</fullName>
    </submittedName>
</protein>
<evidence type="ECO:0000313" key="2">
    <source>
        <dbReference type="Proteomes" id="UP001595665"/>
    </source>
</evidence>
<accession>A0ABV7PHP5</accession>
<dbReference type="EMBL" id="JBHRVV010000001">
    <property type="protein sequence ID" value="MFC3457442.1"/>
    <property type="molecule type" value="Genomic_DNA"/>
</dbReference>
<proteinExistence type="predicted"/>
<keyword evidence="2" id="KW-1185">Reference proteome</keyword>